<dbReference type="EMBL" id="BAYM01000034">
    <property type="protein sequence ID" value="GAN35870.1"/>
    <property type="molecule type" value="Genomic_DNA"/>
</dbReference>
<organism evidence="1 2">
    <name type="scientific">Lacticaseibacillus paracasei NRIC 0644</name>
    <dbReference type="NCBI Taxonomy" id="1435038"/>
    <lineage>
        <taxon>Bacteria</taxon>
        <taxon>Bacillati</taxon>
        <taxon>Bacillota</taxon>
        <taxon>Bacilli</taxon>
        <taxon>Lactobacillales</taxon>
        <taxon>Lactobacillaceae</taxon>
        <taxon>Lacticaseibacillus</taxon>
    </lineage>
</organism>
<comment type="caution">
    <text evidence="1">The sequence shown here is derived from an EMBL/GenBank/DDBJ whole genome shotgun (WGS) entry which is preliminary data.</text>
</comment>
<name>A0A0C9NVD1_LACPA</name>
<accession>A0A0C9NVD1</accession>
<dbReference type="InterPro" id="IPR019644">
    <property type="entry name" value="DUF2508"/>
</dbReference>
<dbReference type="AlphaFoldDB" id="A0A0C9NVD1"/>
<gene>
    <name evidence="1" type="ORF">LC0644_0459</name>
</gene>
<reference evidence="2" key="1">
    <citation type="submission" date="2014-05" db="EMBL/GenBank/DDBJ databases">
        <title>Whole genome sequencing of Lactobacillus casei NRIC0644.</title>
        <authorList>
            <person name="Atarashi H."/>
            <person name="Yoshida Y."/>
            <person name="Fujimura S."/>
            <person name="Tanaka N."/>
            <person name="Shiwa Y."/>
            <person name="Yoshikawa H."/>
            <person name="Okada S."/>
            <person name="Nakagawa J."/>
        </authorList>
    </citation>
    <scope>NUCLEOTIDE SEQUENCE [LARGE SCALE GENOMIC DNA]</scope>
    <source>
        <strain evidence="2">NRIC0644</strain>
    </source>
</reference>
<dbReference type="Proteomes" id="UP000032552">
    <property type="component" value="Unassembled WGS sequence"/>
</dbReference>
<sequence>MFGRKQVKVKEEKDEELMMLVYRVRDQMAAQRKLVATFREVDEQTKAQVALQTGLFDFLYREARTRQIKGELVARVAAEQIAEYRDL</sequence>
<dbReference type="Pfam" id="PF10704">
    <property type="entry name" value="DUF2508"/>
    <property type="match status" value="1"/>
</dbReference>
<evidence type="ECO:0008006" key="3">
    <source>
        <dbReference type="Google" id="ProtNLM"/>
    </source>
</evidence>
<dbReference type="RefSeq" id="WP_003567100.1">
    <property type="nucleotide sequence ID" value="NZ_BAYM01000034.1"/>
</dbReference>
<evidence type="ECO:0000313" key="1">
    <source>
        <dbReference type="EMBL" id="GAN35870.1"/>
    </source>
</evidence>
<evidence type="ECO:0000313" key="2">
    <source>
        <dbReference type="Proteomes" id="UP000032552"/>
    </source>
</evidence>
<protein>
    <recommendedName>
        <fullName evidence="3">DUF2508 family protein</fullName>
    </recommendedName>
</protein>
<proteinExistence type="predicted"/>